<dbReference type="RefSeq" id="WP_066517979.1">
    <property type="nucleotide sequence ID" value="NZ_AP017655.1"/>
</dbReference>
<gene>
    <name evidence="2" type="ORF">SCLO_1019230</name>
</gene>
<evidence type="ECO:0000259" key="1">
    <source>
        <dbReference type="Pfam" id="PF13649"/>
    </source>
</evidence>
<dbReference type="PANTHER" id="PTHR42912:SF80">
    <property type="entry name" value="METHYLTRANSFERASE DOMAIN-CONTAINING PROTEIN"/>
    <property type="match status" value="1"/>
</dbReference>
<keyword evidence="3" id="KW-1185">Reference proteome</keyword>
<proteinExistence type="predicted"/>
<feature type="domain" description="Methyltransferase" evidence="1">
    <location>
        <begin position="91"/>
        <end position="186"/>
    </location>
</feature>
<dbReference type="Pfam" id="PF13649">
    <property type="entry name" value="Methyltransf_25"/>
    <property type="match status" value="1"/>
</dbReference>
<sequence length="271" mass="30834">MKYHIISATRSLGLLPVLDRMTFLHKSAKAARGNRAFLASRPDFAVPPADLAFDAYNKVDWADYHDMGLRHAGLFARLIRERLPAHPAPAILEWGCGPGRLIRHMAALMPDRAPRIVGTDYNPATIDWCRDHLPDIEFALNGLAPPLPFPDNSFDATYNFSVFTHLSEEMHEAWARELYRVLKPGGMMIATTHGDHYRYLLTRRDEADAYDSGRIVTQRRFREGKKWFFAIHPPAYVRNTLLAGFKQVEQVPPDAAADMTQDVWLGFKPHD</sequence>
<keyword evidence="2" id="KW-0489">Methyltransferase</keyword>
<reference evidence="2 3" key="1">
    <citation type="submission" date="2016-10" db="EMBL/GenBank/DDBJ databases">
        <title>Complete Genome Sequence of the Nonylphenol-Degrading Bacterium Sphingobium cloacae JCM 10874T.</title>
        <authorList>
            <person name="Ootsuka M."/>
            <person name="Nishizawa T."/>
            <person name="Ohta H."/>
        </authorList>
    </citation>
    <scope>NUCLEOTIDE SEQUENCE [LARGE SCALE GENOMIC DNA]</scope>
    <source>
        <strain evidence="2 3">JCM 10874</strain>
    </source>
</reference>
<dbReference type="GO" id="GO:0032259">
    <property type="term" value="P:methylation"/>
    <property type="evidence" value="ECO:0007669"/>
    <property type="project" value="UniProtKB-KW"/>
</dbReference>
<dbReference type="CDD" id="cd02440">
    <property type="entry name" value="AdoMet_MTases"/>
    <property type="match status" value="1"/>
</dbReference>
<name>A0A1E1F361_9SPHN</name>
<organism evidence="2 3">
    <name type="scientific">Sphingobium cloacae</name>
    <dbReference type="NCBI Taxonomy" id="120107"/>
    <lineage>
        <taxon>Bacteria</taxon>
        <taxon>Pseudomonadati</taxon>
        <taxon>Pseudomonadota</taxon>
        <taxon>Alphaproteobacteria</taxon>
        <taxon>Sphingomonadales</taxon>
        <taxon>Sphingomonadaceae</taxon>
        <taxon>Sphingobium</taxon>
    </lineage>
</organism>
<dbReference type="PANTHER" id="PTHR42912">
    <property type="entry name" value="METHYLTRANSFERASE"/>
    <property type="match status" value="1"/>
</dbReference>
<dbReference type="KEGG" id="sclo:SCLO_1019230"/>
<dbReference type="Proteomes" id="UP000218272">
    <property type="component" value="Chromosome SCLO_1"/>
</dbReference>
<dbReference type="SUPFAM" id="SSF53335">
    <property type="entry name" value="S-adenosyl-L-methionine-dependent methyltransferases"/>
    <property type="match status" value="1"/>
</dbReference>
<accession>A0A1E1F361</accession>
<dbReference type="Gene3D" id="3.40.50.150">
    <property type="entry name" value="Vaccinia Virus protein VP39"/>
    <property type="match status" value="1"/>
</dbReference>
<dbReference type="InterPro" id="IPR029063">
    <property type="entry name" value="SAM-dependent_MTases_sf"/>
</dbReference>
<dbReference type="AlphaFoldDB" id="A0A1E1F361"/>
<evidence type="ECO:0000313" key="2">
    <source>
        <dbReference type="EMBL" id="BAV64963.1"/>
    </source>
</evidence>
<dbReference type="EMBL" id="AP017655">
    <property type="protein sequence ID" value="BAV64963.1"/>
    <property type="molecule type" value="Genomic_DNA"/>
</dbReference>
<evidence type="ECO:0000313" key="3">
    <source>
        <dbReference type="Proteomes" id="UP000218272"/>
    </source>
</evidence>
<protein>
    <submittedName>
        <fullName evidence="2">Putative methyltransferase type 11</fullName>
    </submittedName>
</protein>
<dbReference type="GO" id="GO:0008168">
    <property type="term" value="F:methyltransferase activity"/>
    <property type="evidence" value="ECO:0007669"/>
    <property type="project" value="UniProtKB-KW"/>
</dbReference>
<keyword evidence="2" id="KW-0808">Transferase</keyword>
<dbReference type="InterPro" id="IPR050508">
    <property type="entry name" value="Methyltransf_Superfamily"/>
</dbReference>
<dbReference type="InterPro" id="IPR041698">
    <property type="entry name" value="Methyltransf_25"/>
</dbReference>